<evidence type="ECO:0000313" key="9">
    <source>
        <dbReference type="Proteomes" id="UP000562352"/>
    </source>
</evidence>
<accession>A0A841D1H8</accession>
<evidence type="ECO:0000313" key="8">
    <source>
        <dbReference type="EMBL" id="MBB5962055.1"/>
    </source>
</evidence>
<feature type="transmembrane region" description="Helical" evidence="6">
    <location>
        <begin position="367"/>
        <end position="386"/>
    </location>
</feature>
<evidence type="ECO:0000256" key="4">
    <source>
        <dbReference type="ARBA" id="ARBA00023136"/>
    </source>
</evidence>
<keyword evidence="9" id="KW-1185">Reference proteome</keyword>
<gene>
    <name evidence="8" type="ORF">FHS22_001314</name>
</gene>
<keyword evidence="2 6" id="KW-0812">Transmembrane</keyword>
<name>A0A841D1H8_PLAVE</name>
<evidence type="ECO:0000256" key="1">
    <source>
        <dbReference type="ARBA" id="ARBA00004141"/>
    </source>
</evidence>
<dbReference type="RefSeq" id="WP_184939303.1">
    <property type="nucleotide sequence ID" value="NZ_BAAAWZ010000001.1"/>
</dbReference>
<feature type="transmembrane region" description="Helical" evidence="6">
    <location>
        <begin position="202"/>
        <end position="217"/>
    </location>
</feature>
<dbReference type="PANTHER" id="PTHR37422:SF13">
    <property type="entry name" value="LIPOPOLYSACCHARIDE BIOSYNTHESIS PROTEIN PA4999-RELATED"/>
    <property type="match status" value="1"/>
</dbReference>
<feature type="transmembrane region" description="Helical" evidence="6">
    <location>
        <begin position="105"/>
        <end position="124"/>
    </location>
</feature>
<feature type="domain" description="O-antigen ligase-related" evidence="7">
    <location>
        <begin position="207"/>
        <end position="375"/>
    </location>
</feature>
<feature type="transmembrane region" description="Helical" evidence="6">
    <location>
        <begin position="246"/>
        <end position="266"/>
    </location>
</feature>
<proteinExistence type="predicted"/>
<feature type="transmembrane region" description="Helical" evidence="6">
    <location>
        <begin position="172"/>
        <end position="195"/>
    </location>
</feature>
<protein>
    <submittedName>
        <fullName evidence="8">O-antigen ligase</fullName>
    </submittedName>
</protein>
<feature type="transmembrane region" description="Helical" evidence="6">
    <location>
        <begin position="54"/>
        <end position="71"/>
    </location>
</feature>
<sequence length="486" mass="48813">MGASRAGVPVTAHRASPLLSRGPSAFAAATVLLVCVPQERDDLTTASDVTPADLASVALVATAALALLASGRRLPGRVWVTVPVAAAAVVATLASQDVMAGLPGLARYLQVFVLIPLAVVAALRDRTDLRLVGGAVAGAALLQAAVGSWQALTGTGASYAGENVRAVGTFGATGVMGMATVTGYGLIVLLALGLALRGRRRAAALAAAALLVPALVFSLSRGTWLAVLCAALAMTAVRAPRTAARAGLLAAAACALLAAAAALGPVSGPGPAGSHTLTQRFSSIGSSFTDPDRSVRDRYGLWETAAGIWRDHPVTGAGPRMFPALRDSRAPVHLSSGSDTADPVNGFRRQPLLSPHNMYLLVLSEQGLAGITAFCLFFGCVTIWSIRRARSSRGRAAGPVPAGPVAAGPTPVGLVAVGFLTWQLTDFAYSDIGGPSTLVMSVMLGTALWWAATDGSPAAGAPASAAGSVPASDDGPLAPASSGSSR</sequence>
<comment type="caution">
    <text evidence="8">The sequence shown here is derived from an EMBL/GenBank/DDBJ whole genome shotgun (WGS) entry which is preliminary data.</text>
</comment>
<evidence type="ECO:0000256" key="5">
    <source>
        <dbReference type="SAM" id="MobiDB-lite"/>
    </source>
</evidence>
<feature type="transmembrane region" description="Helical" evidence="6">
    <location>
        <begin position="131"/>
        <end position="152"/>
    </location>
</feature>
<keyword evidence="3 6" id="KW-1133">Transmembrane helix</keyword>
<evidence type="ECO:0000259" key="7">
    <source>
        <dbReference type="Pfam" id="PF04932"/>
    </source>
</evidence>
<reference evidence="8 9" key="1">
    <citation type="submission" date="2020-08" db="EMBL/GenBank/DDBJ databases">
        <title>Genomic Encyclopedia of Type Strains, Phase III (KMG-III): the genomes of soil and plant-associated and newly described type strains.</title>
        <authorList>
            <person name="Whitman W."/>
        </authorList>
    </citation>
    <scope>NUCLEOTIDE SEQUENCE [LARGE SCALE GENOMIC DNA]</scope>
    <source>
        <strain evidence="8 9">CECT 3303</strain>
    </source>
</reference>
<dbReference type="InterPro" id="IPR051533">
    <property type="entry name" value="WaaL-like"/>
</dbReference>
<comment type="subcellular location">
    <subcellularLocation>
        <location evidence="1">Membrane</location>
        <topology evidence="1">Multi-pass membrane protein</topology>
    </subcellularLocation>
</comment>
<evidence type="ECO:0000256" key="6">
    <source>
        <dbReference type="SAM" id="Phobius"/>
    </source>
</evidence>
<dbReference type="PANTHER" id="PTHR37422">
    <property type="entry name" value="TEICHURONIC ACID BIOSYNTHESIS PROTEIN TUAE"/>
    <property type="match status" value="1"/>
</dbReference>
<organism evidence="8 9">
    <name type="scientific">Planomonospora venezuelensis</name>
    <dbReference type="NCBI Taxonomy" id="1999"/>
    <lineage>
        <taxon>Bacteria</taxon>
        <taxon>Bacillati</taxon>
        <taxon>Actinomycetota</taxon>
        <taxon>Actinomycetes</taxon>
        <taxon>Streptosporangiales</taxon>
        <taxon>Streptosporangiaceae</taxon>
        <taxon>Planomonospora</taxon>
    </lineage>
</organism>
<dbReference type="GO" id="GO:0016874">
    <property type="term" value="F:ligase activity"/>
    <property type="evidence" value="ECO:0007669"/>
    <property type="project" value="UniProtKB-KW"/>
</dbReference>
<dbReference type="GO" id="GO:0016020">
    <property type="term" value="C:membrane"/>
    <property type="evidence" value="ECO:0007669"/>
    <property type="project" value="UniProtKB-SubCell"/>
</dbReference>
<keyword evidence="4 6" id="KW-0472">Membrane</keyword>
<evidence type="ECO:0000256" key="2">
    <source>
        <dbReference type="ARBA" id="ARBA00022692"/>
    </source>
</evidence>
<dbReference type="EMBL" id="JACHJJ010000003">
    <property type="protein sequence ID" value="MBB5962055.1"/>
    <property type="molecule type" value="Genomic_DNA"/>
</dbReference>
<dbReference type="Proteomes" id="UP000562352">
    <property type="component" value="Unassembled WGS sequence"/>
</dbReference>
<feature type="transmembrane region" description="Helical" evidence="6">
    <location>
        <begin position="78"/>
        <end position="99"/>
    </location>
</feature>
<feature type="transmembrane region" description="Helical" evidence="6">
    <location>
        <begin position="223"/>
        <end position="239"/>
    </location>
</feature>
<evidence type="ECO:0000256" key="3">
    <source>
        <dbReference type="ARBA" id="ARBA00022989"/>
    </source>
</evidence>
<feature type="region of interest" description="Disordered" evidence="5">
    <location>
        <begin position="457"/>
        <end position="486"/>
    </location>
</feature>
<keyword evidence="8" id="KW-0436">Ligase</keyword>
<dbReference type="Pfam" id="PF04932">
    <property type="entry name" value="Wzy_C"/>
    <property type="match status" value="1"/>
</dbReference>
<dbReference type="InterPro" id="IPR007016">
    <property type="entry name" value="O-antigen_ligase-rel_domated"/>
</dbReference>
<feature type="compositionally biased region" description="Low complexity" evidence="5">
    <location>
        <begin position="457"/>
        <end position="475"/>
    </location>
</feature>
<dbReference type="AlphaFoldDB" id="A0A841D1H8"/>